<evidence type="ECO:0000313" key="2">
    <source>
        <dbReference type="Proteomes" id="UP001163846"/>
    </source>
</evidence>
<dbReference type="PANTHER" id="PTHR33096">
    <property type="entry name" value="CXC2 DOMAIN-CONTAINING PROTEIN"/>
    <property type="match status" value="1"/>
</dbReference>
<gene>
    <name evidence="1" type="ORF">F5878DRAFT_517957</name>
</gene>
<dbReference type="InterPro" id="IPR040521">
    <property type="entry name" value="KDZ"/>
</dbReference>
<sequence>SGIIPTSPLQHSLGFTLRTIDLYHKLFVRCPRLGMQSFSKSICDIHGLAFKPHLSTQLSAAFDVYVAILNAVRSRTREHLGHQGREWRMLNMCPPCQYRLHKEDHLDVCMIMTMDGNDSLCHVERKEDVLHNEAVSGSNMQVSRERLDLCKAGGEYFASREETSAWDESNWPTDSQQNPVEPGAAVEHLWAEGHSRSSDKFFEHGWFVVLCRHMMLLIACDMIKSGELYQYPLALLSTYMASEKAQRQKLGEGAPEGKLAVVYGIMCKFSKTVKRSPLNSLAQWSAFLPVIGTMHGYAHERACQLVFLMLYIVGVGLEDGE</sequence>
<comment type="caution">
    <text evidence="1">The sequence shown here is derived from an EMBL/GenBank/DDBJ whole genome shotgun (WGS) entry which is preliminary data.</text>
</comment>
<feature type="non-terminal residue" evidence="1">
    <location>
        <position position="1"/>
    </location>
</feature>
<proteinExistence type="predicted"/>
<feature type="non-terminal residue" evidence="1">
    <location>
        <position position="321"/>
    </location>
</feature>
<dbReference type="EMBL" id="MU806679">
    <property type="protein sequence ID" value="KAJ3833520.1"/>
    <property type="molecule type" value="Genomic_DNA"/>
</dbReference>
<evidence type="ECO:0000313" key="1">
    <source>
        <dbReference type="EMBL" id="KAJ3833520.1"/>
    </source>
</evidence>
<keyword evidence="2" id="KW-1185">Reference proteome</keyword>
<organism evidence="1 2">
    <name type="scientific">Lentinula raphanica</name>
    <dbReference type="NCBI Taxonomy" id="153919"/>
    <lineage>
        <taxon>Eukaryota</taxon>
        <taxon>Fungi</taxon>
        <taxon>Dikarya</taxon>
        <taxon>Basidiomycota</taxon>
        <taxon>Agaricomycotina</taxon>
        <taxon>Agaricomycetes</taxon>
        <taxon>Agaricomycetidae</taxon>
        <taxon>Agaricales</taxon>
        <taxon>Marasmiineae</taxon>
        <taxon>Omphalotaceae</taxon>
        <taxon>Lentinula</taxon>
    </lineage>
</organism>
<dbReference type="Proteomes" id="UP001163846">
    <property type="component" value="Unassembled WGS sequence"/>
</dbReference>
<accession>A0AA38U8F0</accession>
<protein>
    <recommendedName>
        <fullName evidence="3">CxC2-like cysteine cluster KDZ transposase-associated domain-containing protein</fullName>
    </recommendedName>
</protein>
<dbReference type="PANTHER" id="PTHR33096:SF1">
    <property type="entry name" value="CXC1-LIKE CYSTEINE CLUSTER ASSOCIATED WITH KDZ TRANSPOSASES DOMAIN-CONTAINING PROTEIN"/>
    <property type="match status" value="1"/>
</dbReference>
<name>A0AA38U8F0_9AGAR</name>
<dbReference type="Pfam" id="PF18758">
    <property type="entry name" value="KDZ"/>
    <property type="match status" value="1"/>
</dbReference>
<evidence type="ECO:0008006" key="3">
    <source>
        <dbReference type="Google" id="ProtNLM"/>
    </source>
</evidence>
<reference evidence="1" key="1">
    <citation type="submission" date="2022-08" db="EMBL/GenBank/DDBJ databases">
        <authorList>
            <consortium name="DOE Joint Genome Institute"/>
            <person name="Min B."/>
            <person name="Riley R."/>
            <person name="Sierra-Patev S."/>
            <person name="Naranjo-Ortiz M."/>
            <person name="Looney B."/>
            <person name="Konkel Z."/>
            <person name="Slot J.C."/>
            <person name="Sakamoto Y."/>
            <person name="Steenwyk J.L."/>
            <person name="Rokas A."/>
            <person name="Carro J."/>
            <person name="Camarero S."/>
            <person name="Ferreira P."/>
            <person name="Molpeceres G."/>
            <person name="Ruiz-Duenas F.J."/>
            <person name="Serrano A."/>
            <person name="Henrissat B."/>
            <person name="Drula E."/>
            <person name="Hughes K.W."/>
            <person name="Mata J.L."/>
            <person name="Ishikawa N.K."/>
            <person name="Vargas-Isla R."/>
            <person name="Ushijima S."/>
            <person name="Smith C.A."/>
            <person name="Ahrendt S."/>
            <person name="Andreopoulos W."/>
            <person name="He G."/>
            <person name="Labutti K."/>
            <person name="Lipzen A."/>
            <person name="Ng V."/>
            <person name="Sandor L."/>
            <person name="Barry K."/>
            <person name="Martinez A.T."/>
            <person name="Xiao Y."/>
            <person name="Gibbons J.G."/>
            <person name="Terashima K."/>
            <person name="Hibbett D.S."/>
            <person name="Grigoriev I.V."/>
        </authorList>
    </citation>
    <scope>NUCLEOTIDE SEQUENCE</scope>
    <source>
        <strain evidence="1">TFB9207</strain>
    </source>
</reference>
<dbReference type="AlphaFoldDB" id="A0AA38U8F0"/>